<dbReference type="EMBL" id="SOMN01000005">
    <property type="protein sequence ID" value="TFE29040.1"/>
    <property type="molecule type" value="Genomic_DNA"/>
</dbReference>
<dbReference type="Proteomes" id="UP000297900">
    <property type="component" value="Unassembled WGS sequence"/>
</dbReference>
<comment type="caution">
    <text evidence="2">The sequence shown here is derived from an EMBL/GenBank/DDBJ whole genome shotgun (WGS) entry which is preliminary data.</text>
</comment>
<proteinExistence type="predicted"/>
<dbReference type="AlphaFoldDB" id="A0A4Y8M7W1"/>
<dbReference type="EC" id="2.5.1.56" evidence="2"/>
<dbReference type="Gene3D" id="3.90.1210.10">
    <property type="entry name" value="Antifreeze-like/N-acetylneuraminic acid synthase C-terminal domain"/>
    <property type="match status" value="1"/>
</dbReference>
<dbReference type="InterPro" id="IPR020007">
    <property type="entry name" value="NeuB/NeuA"/>
</dbReference>
<dbReference type="PROSITE" id="PS50844">
    <property type="entry name" value="AFP_LIKE"/>
    <property type="match status" value="1"/>
</dbReference>
<sequence>MSSPVFIIAEAGVNHNGSLNLALKLVEKAAEAGADAIKFQTFKADKLVSRHAEKAEYQKKLTDRNESQLEMIRRLELSVADHRAIISYCREKGIEFLSTPFDEESFHLLVHEFGLSKLKFSSGDLTNLPLLLAAARSGCKLILSTGMATLGEVEEALGAVAFGYTASRNEQPSLSSFHSAYSSVAGQEAIKANVILLHCTTEYPAPYEDVHLNKMITMVQAFGLRTGYSDHTLGSEVSAAAVALGATVVEKHFTLDKTMEGPDHQASLEPHELAEFVRQVRNVERALGSRVKKPAVSELKNIAPARKSIVASRSIKAGERLDENNLTFKRPGTGLPPSAFWELLGRTAQRSYEIDELIERW</sequence>
<dbReference type="Gene3D" id="3.20.20.70">
    <property type="entry name" value="Aldolase class I"/>
    <property type="match status" value="1"/>
</dbReference>
<dbReference type="Pfam" id="PF03102">
    <property type="entry name" value="NeuB"/>
    <property type="match status" value="1"/>
</dbReference>
<dbReference type="InterPro" id="IPR006190">
    <property type="entry name" value="SAF_AFP_Neu5Ac"/>
</dbReference>
<dbReference type="RefSeq" id="WP_135151339.1">
    <property type="nucleotide sequence ID" value="NZ_SOMN01000005.1"/>
</dbReference>
<organism evidence="2 3">
    <name type="scientific">Cohnella luojiensis</name>
    <dbReference type="NCBI Taxonomy" id="652876"/>
    <lineage>
        <taxon>Bacteria</taxon>
        <taxon>Bacillati</taxon>
        <taxon>Bacillota</taxon>
        <taxon>Bacilli</taxon>
        <taxon>Bacillales</taxon>
        <taxon>Paenibacillaceae</taxon>
        <taxon>Cohnella</taxon>
    </lineage>
</organism>
<dbReference type="PANTHER" id="PTHR42966">
    <property type="entry name" value="N-ACETYLNEURAMINATE SYNTHASE"/>
    <property type="match status" value="1"/>
</dbReference>
<reference evidence="2 3" key="1">
    <citation type="submission" date="2019-03" db="EMBL/GenBank/DDBJ databases">
        <title>Cohnella endophytica sp. nov., a novel endophytic bacterium isolated from bark of Sonneratia apetala.</title>
        <authorList>
            <person name="Tuo L."/>
        </authorList>
    </citation>
    <scope>NUCLEOTIDE SEQUENCE [LARGE SCALE GENOMIC DNA]</scope>
    <source>
        <strain evidence="2 3">CCTCC AB 208254</strain>
    </source>
</reference>
<dbReference type="SUPFAM" id="SSF51269">
    <property type="entry name" value="AFP III-like domain"/>
    <property type="match status" value="1"/>
</dbReference>
<dbReference type="InterPro" id="IPR013785">
    <property type="entry name" value="Aldolase_TIM"/>
</dbReference>
<protein>
    <submittedName>
        <fullName evidence="2">N-acetylneuraminate synthase</fullName>
        <ecNumber evidence="2">2.5.1.56</ecNumber>
    </submittedName>
</protein>
<dbReference type="InterPro" id="IPR013974">
    <property type="entry name" value="SAF"/>
</dbReference>
<name>A0A4Y8M7W1_9BACL</name>
<dbReference type="OrthoDB" id="9814210at2"/>
<gene>
    <name evidence="2" type="primary">neuB</name>
    <name evidence="2" type="ORF">E2980_06540</name>
</gene>
<keyword evidence="3" id="KW-1185">Reference proteome</keyword>
<evidence type="ECO:0000313" key="2">
    <source>
        <dbReference type="EMBL" id="TFE29040.1"/>
    </source>
</evidence>
<dbReference type="SUPFAM" id="SSF51569">
    <property type="entry name" value="Aldolase"/>
    <property type="match status" value="1"/>
</dbReference>
<dbReference type="NCBIfam" id="TIGR03569">
    <property type="entry name" value="NeuB_NnaB"/>
    <property type="match status" value="1"/>
</dbReference>
<evidence type="ECO:0000259" key="1">
    <source>
        <dbReference type="PROSITE" id="PS50844"/>
    </source>
</evidence>
<dbReference type="CDD" id="cd11615">
    <property type="entry name" value="SAF_NeuB_like"/>
    <property type="match status" value="1"/>
</dbReference>
<dbReference type="InterPro" id="IPR051690">
    <property type="entry name" value="PseI-like"/>
</dbReference>
<dbReference type="InterPro" id="IPR057736">
    <property type="entry name" value="SAF_PseI/NeuA/NeuB"/>
</dbReference>
<accession>A0A4Y8M7W1</accession>
<dbReference type="GO" id="GO:0016051">
    <property type="term" value="P:carbohydrate biosynthetic process"/>
    <property type="evidence" value="ECO:0007669"/>
    <property type="project" value="InterPro"/>
</dbReference>
<dbReference type="Pfam" id="PF08666">
    <property type="entry name" value="SAF"/>
    <property type="match status" value="1"/>
</dbReference>
<dbReference type="PANTHER" id="PTHR42966:SF1">
    <property type="entry name" value="SIALIC ACID SYNTHASE"/>
    <property type="match status" value="1"/>
</dbReference>
<evidence type="ECO:0000313" key="3">
    <source>
        <dbReference type="Proteomes" id="UP000297900"/>
    </source>
</evidence>
<dbReference type="InterPro" id="IPR036732">
    <property type="entry name" value="AFP_Neu5c_C_sf"/>
</dbReference>
<feature type="domain" description="AFP-like" evidence="1">
    <location>
        <begin position="308"/>
        <end position="361"/>
    </location>
</feature>
<dbReference type="GO" id="GO:0050462">
    <property type="term" value="F:N-acetylneuraminate synthase activity"/>
    <property type="evidence" value="ECO:0007669"/>
    <property type="project" value="UniProtKB-EC"/>
</dbReference>
<keyword evidence="2" id="KW-0808">Transferase</keyword>
<dbReference type="GO" id="GO:0047444">
    <property type="term" value="F:N-acylneuraminate-9-phosphate synthase activity"/>
    <property type="evidence" value="ECO:0007669"/>
    <property type="project" value="TreeGrafter"/>
</dbReference>
<dbReference type="InterPro" id="IPR013132">
    <property type="entry name" value="PseI/NeuA/B-like_N"/>
</dbReference>